<evidence type="ECO:0000259" key="7">
    <source>
        <dbReference type="PROSITE" id="PS50850"/>
    </source>
</evidence>
<dbReference type="SUPFAM" id="SSF103473">
    <property type="entry name" value="MFS general substrate transporter"/>
    <property type="match status" value="1"/>
</dbReference>
<feature type="transmembrane region" description="Helical" evidence="6">
    <location>
        <begin position="57"/>
        <end position="81"/>
    </location>
</feature>
<dbReference type="InterPro" id="IPR036259">
    <property type="entry name" value="MFS_trans_sf"/>
</dbReference>
<feature type="transmembrane region" description="Helical" evidence="6">
    <location>
        <begin position="384"/>
        <end position="402"/>
    </location>
</feature>
<feature type="domain" description="Major facilitator superfamily (MFS) profile" evidence="7">
    <location>
        <begin position="15"/>
        <end position="438"/>
    </location>
</feature>
<dbReference type="Proteomes" id="UP001162131">
    <property type="component" value="Unassembled WGS sequence"/>
</dbReference>
<feature type="transmembrane region" description="Helical" evidence="6">
    <location>
        <begin position="414"/>
        <end position="433"/>
    </location>
</feature>
<evidence type="ECO:0000256" key="1">
    <source>
        <dbReference type="ARBA" id="ARBA00004141"/>
    </source>
</evidence>
<feature type="transmembrane region" description="Helical" evidence="6">
    <location>
        <begin position="192"/>
        <end position="217"/>
    </location>
</feature>
<dbReference type="InterPro" id="IPR020846">
    <property type="entry name" value="MFS_dom"/>
</dbReference>
<evidence type="ECO:0000256" key="3">
    <source>
        <dbReference type="ARBA" id="ARBA00022692"/>
    </source>
</evidence>
<comment type="subcellular location">
    <subcellularLocation>
        <location evidence="1">Membrane</location>
        <topology evidence="1">Multi-pass membrane protein</topology>
    </subcellularLocation>
</comment>
<feature type="transmembrane region" description="Helical" evidence="6">
    <location>
        <begin position="336"/>
        <end position="363"/>
    </location>
</feature>
<evidence type="ECO:0000256" key="4">
    <source>
        <dbReference type="ARBA" id="ARBA00022989"/>
    </source>
</evidence>
<gene>
    <name evidence="8" type="ORF">BSTOLATCC_MIC7545</name>
</gene>
<dbReference type="GO" id="GO:0016020">
    <property type="term" value="C:membrane"/>
    <property type="evidence" value="ECO:0007669"/>
    <property type="project" value="UniProtKB-SubCell"/>
</dbReference>
<dbReference type="Pfam" id="PF07690">
    <property type="entry name" value="MFS_1"/>
    <property type="match status" value="1"/>
</dbReference>
<dbReference type="PRINTS" id="PR01035">
    <property type="entry name" value="TCRTETA"/>
</dbReference>
<dbReference type="InterPro" id="IPR001958">
    <property type="entry name" value="Tet-R_TetA/multi-R_MdtG-like"/>
</dbReference>
<name>A0AAU9INL0_9CILI</name>
<comment type="caution">
    <text evidence="8">The sequence shown here is derived from an EMBL/GenBank/DDBJ whole genome shotgun (WGS) entry which is preliminary data.</text>
</comment>
<proteinExistence type="predicted"/>
<evidence type="ECO:0000313" key="8">
    <source>
        <dbReference type="EMBL" id="CAG9312749.1"/>
    </source>
</evidence>
<dbReference type="InterPro" id="IPR011701">
    <property type="entry name" value="MFS"/>
</dbReference>
<feature type="transmembrane region" description="Helical" evidence="6">
    <location>
        <begin position="17"/>
        <end position="37"/>
    </location>
</feature>
<keyword evidence="9" id="KW-1185">Reference proteome</keyword>
<keyword evidence="3 6" id="KW-0812">Transmembrane</keyword>
<dbReference type="CDD" id="cd17330">
    <property type="entry name" value="MFS_SLC46_TetA_like"/>
    <property type="match status" value="1"/>
</dbReference>
<reference evidence="8" key="1">
    <citation type="submission" date="2021-09" db="EMBL/GenBank/DDBJ databases">
        <authorList>
            <consortium name="AG Swart"/>
            <person name="Singh M."/>
            <person name="Singh A."/>
            <person name="Seah K."/>
            <person name="Emmerich C."/>
        </authorList>
    </citation>
    <scope>NUCLEOTIDE SEQUENCE</scope>
    <source>
        <strain evidence="8">ATCC30299</strain>
    </source>
</reference>
<keyword evidence="4 6" id="KW-1133">Transmembrane helix</keyword>
<dbReference type="PANTHER" id="PTHR23504">
    <property type="entry name" value="MAJOR FACILITATOR SUPERFAMILY DOMAIN-CONTAINING PROTEIN 10"/>
    <property type="match status" value="1"/>
</dbReference>
<dbReference type="GO" id="GO:0022857">
    <property type="term" value="F:transmembrane transporter activity"/>
    <property type="evidence" value="ECO:0007669"/>
    <property type="project" value="InterPro"/>
</dbReference>
<dbReference type="PANTHER" id="PTHR23504:SF15">
    <property type="entry name" value="MAJOR FACILITATOR SUPERFAMILY (MFS) PROFILE DOMAIN-CONTAINING PROTEIN"/>
    <property type="match status" value="1"/>
</dbReference>
<dbReference type="EMBL" id="CAJZBQ010000009">
    <property type="protein sequence ID" value="CAG9312749.1"/>
    <property type="molecule type" value="Genomic_DNA"/>
</dbReference>
<feature type="transmembrane region" description="Helical" evidence="6">
    <location>
        <begin position="310"/>
        <end position="330"/>
    </location>
</feature>
<feature type="transmembrane region" description="Helical" evidence="6">
    <location>
        <begin position="282"/>
        <end position="303"/>
    </location>
</feature>
<sequence>MNSGKVQPTSLPKLQTFVLLLISFAEAMFNSMLYPFIPYMVAEYFDWLERNDKDTDSIVSFYAGLVASLFSLAQFISAPVWGWVSDKVGRRPIILLGLTGNVITAPLFGLAPSYLWALIFRSLSGLMNGNIGVAKAYVTEITDETNSAKLFSLLGFSWGLGIMIGPAIGGWLSRISDKFPDSFGSDSFWGKYPHFLPILVLSLISLIGLIIGYFALLEPTRKIKKYGSSRQLLKNSNFLVITSIYAISGLSFLSFQEVFPLWCRALMKNGGLGWESEGDIGIIQSLGGGFVIIFQLFLVWKIVNKLGILMVLRLFWGICVLDFICIPNTYKLQDEMLWIVLVPLYVIFAIIQTSALTVMTIGINNSVELSVIGIANGIAQSAVSFSRFIGPLLAGCIFGWSLNNELGYPFNSHLIFNLISLLGLLCIFLSIFLDESINKRQKSPEHLLEKAS</sequence>
<evidence type="ECO:0000313" key="9">
    <source>
        <dbReference type="Proteomes" id="UP001162131"/>
    </source>
</evidence>
<feature type="transmembrane region" description="Helical" evidence="6">
    <location>
        <begin position="238"/>
        <end position="262"/>
    </location>
</feature>
<evidence type="ECO:0000256" key="6">
    <source>
        <dbReference type="SAM" id="Phobius"/>
    </source>
</evidence>
<evidence type="ECO:0000256" key="5">
    <source>
        <dbReference type="ARBA" id="ARBA00023136"/>
    </source>
</evidence>
<evidence type="ECO:0000256" key="2">
    <source>
        <dbReference type="ARBA" id="ARBA00022448"/>
    </source>
</evidence>
<organism evidence="8 9">
    <name type="scientific">Blepharisma stoltei</name>
    <dbReference type="NCBI Taxonomy" id="1481888"/>
    <lineage>
        <taxon>Eukaryota</taxon>
        <taxon>Sar</taxon>
        <taxon>Alveolata</taxon>
        <taxon>Ciliophora</taxon>
        <taxon>Postciliodesmatophora</taxon>
        <taxon>Heterotrichea</taxon>
        <taxon>Heterotrichida</taxon>
        <taxon>Blepharismidae</taxon>
        <taxon>Blepharisma</taxon>
    </lineage>
</organism>
<feature type="transmembrane region" description="Helical" evidence="6">
    <location>
        <begin position="93"/>
        <end position="112"/>
    </location>
</feature>
<dbReference type="Gene3D" id="1.20.1250.20">
    <property type="entry name" value="MFS general substrate transporter like domains"/>
    <property type="match status" value="1"/>
</dbReference>
<protein>
    <recommendedName>
        <fullName evidence="7">Major facilitator superfamily (MFS) profile domain-containing protein</fullName>
    </recommendedName>
</protein>
<feature type="transmembrane region" description="Helical" evidence="6">
    <location>
        <begin position="150"/>
        <end position="172"/>
    </location>
</feature>
<dbReference type="PROSITE" id="PS50850">
    <property type="entry name" value="MFS"/>
    <property type="match status" value="1"/>
</dbReference>
<keyword evidence="2" id="KW-0813">Transport</keyword>
<dbReference type="AlphaFoldDB" id="A0AAU9INL0"/>
<keyword evidence="5 6" id="KW-0472">Membrane</keyword>
<accession>A0AAU9INL0</accession>